<organism evidence="5 6">
    <name type="scientific">Linnemannia exigua</name>
    <dbReference type="NCBI Taxonomy" id="604196"/>
    <lineage>
        <taxon>Eukaryota</taxon>
        <taxon>Fungi</taxon>
        <taxon>Fungi incertae sedis</taxon>
        <taxon>Mucoromycota</taxon>
        <taxon>Mortierellomycotina</taxon>
        <taxon>Mortierellomycetes</taxon>
        <taxon>Mortierellales</taxon>
        <taxon>Mortierellaceae</taxon>
        <taxon>Linnemannia</taxon>
    </lineage>
</organism>
<protein>
    <recommendedName>
        <fullName evidence="7">Beta-lactamase/transpeptidase-like protein</fullName>
    </recommendedName>
</protein>
<evidence type="ECO:0000313" key="5">
    <source>
        <dbReference type="EMBL" id="KAG0281624.1"/>
    </source>
</evidence>
<gene>
    <name evidence="5" type="ORF">BGZ95_001478</name>
</gene>
<proteinExistence type="inferred from homology"/>
<dbReference type="EMBL" id="JAAAIL010000013">
    <property type="protein sequence ID" value="KAG0281624.1"/>
    <property type="molecule type" value="Genomic_DNA"/>
</dbReference>
<evidence type="ECO:0008006" key="7">
    <source>
        <dbReference type="Google" id="ProtNLM"/>
    </source>
</evidence>
<dbReference type="AlphaFoldDB" id="A0AAD4HCA2"/>
<dbReference type="PANTHER" id="PTHR46825:SF15">
    <property type="entry name" value="BETA-LACTAMASE-RELATED DOMAIN-CONTAINING PROTEIN"/>
    <property type="match status" value="1"/>
</dbReference>
<evidence type="ECO:0000259" key="4">
    <source>
        <dbReference type="Pfam" id="PF11954"/>
    </source>
</evidence>
<evidence type="ECO:0000256" key="1">
    <source>
        <dbReference type="ARBA" id="ARBA00038215"/>
    </source>
</evidence>
<reference evidence="5" key="1">
    <citation type="journal article" date="2020" name="Fungal Divers.">
        <title>Resolving the Mortierellaceae phylogeny through synthesis of multi-gene phylogenetics and phylogenomics.</title>
        <authorList>
            <person name="Vandepol N."/>
            <person name="Liber J."/>
            <person name="Desiro A."/>
            <person name="Na H."/>
            <person name="Kennedy M."/>
            <person name="Barry K."/>
            <person name="Grigoriev I.V."/>
            <person name="Miller A.N."/>
            <person name="O'Donnell K."/>
            <person name="Stajich J.E."/>
            <person name="Bonito G."/>
        </authorList>
    </citation>
    <scope>NUCLEOTIDE SEQUENCE</scope>
    <source>
        <strain evidence="5">NRRL 28262</strain>
    </source>
</reference>
<keyword evidence="6" id="KW-1185">Reference proteome</keyword>
<dbReference type="Gene3D" id="3.40.710.10">
    <property type="entry name" value="DD-peptidase/beta-lactamase superfamily"/>
    <property type="match status" value="1"/>
</dbReference>
<dbReference type="Pfam" id="PF00144">
    <property type="entry name" value="Beta-lactamase"/>
    <property type="match status" value="1"/>
</dbReference>
<feature type="domain" description="Beta-lactamase-related" evidence="3">
    <location>
        <begin position="1"/>
        <end position="333"/>
    </location>
</feature>
<dbReference type="InterPro" id="IPR021860">
    <property type="entry name" value="Peptidase_S12_Pab87-rel_C"/>
</dbReference>
<dbReference type="SUPFAM" id="SSF56601">
    <property type="entry name" value="beta-lactamase/transpeptidase-like"/>
    <property type="match status" value="1"/>
</dbReference>
<comment type="caution">
    <text evidence="5">The sequence shown here is derived from an EMBL/GenBank/DDBJ whole genome shotgun (WGS) entry which is preliminary data.</text>
</comment>
<accession>A0AAD4HCA2</accession>
<dbReference type="InterPro" id="IPR050491">
    <property type="entry name" value="AmpC-like"/>
</dbReference>
<evidence type="ECO:0000313" key="6">
    <source>
        <dbReference type="Proteomes" id="UP001194580"/>
    </source>
</evidence>
<comment type="similarity">
    <text evidence="1">Belongs to the peptidase S12 family.</text>
</comment>
<feature type="domain" description="Peptidase S12 Pab87-related C-terminal" evidence="4">
    <location>
        <begin position="375"/>
        <end position="451"/>
    </location>
</feature>
<feature type="region of interest" description="Disordered" evidence="2">
    <location>
        <begin position="453"/>
        <end position="476"/>
    </location>
</feature>
<evidence type="ECO:0000256" key="2">
    <source>
        <dbReference type="SAM" id="MobiDB-lite"/>
    </source>
</evidence>
<dbReference type="Proteomes" id="UP001194580">
    <property type="component" value="Unassembled WGS sequence"/>
</dbReference>
<dbReference type="PANTHER" id="PTHR46825">
    <property type="entry name" value="D-ALANYL-D-ALANINE-CARBOXYPEPTIDASE/ENDOPEPTIDASE AMPH"/>
    <property type="match status" value="1"/>
</dbReference>
<dbReference type="InterPro" id="IPR012338">
    <property type="entry name" value="Beta-lactam/transpept-like"/>
</dbReference>
<name>A0AAD4HCA2_9FUNG</name>
<dbReference type="InterPro" id="IPR001466">
    <property type="entry name" value="Beta-lactam-related"/>
</dbReference>
<evidence type="ECO:0000259" key="3">
    <source>
        <dbReference type="Pfam" id="PF00144"/>
    </source>
</evidence>
<dbReference type="Gene3D" id="2.40.128.600">
    <property type="match status" value="1"/>
</dbReference>
<sequence>MAIAVLHKNELVFAEGFGKRNKDDPYTVDTIQPIGSLTKAFTATAIGELVAEGKVDWDTTPVSKYLPEFKFKDPILTSQLTFVDMLSHRTNMPNSMINWHNSREPRRELIKRLRYVEGIPRKLGAIAQYNNIMYSVAGEAAANVAGTSYEDLVISKVMRPLGLNNSGFSTTNMKKNHPDNYAMPFEALSYEAAEKGEFRMFPLNEVYLSYAPAGDAYSNVKDLVRWGKAIMDLGKVDETQVLNGASIDETLKAHTIFYEGRRGPTFGAALTYGMGWLQDSYKGAVFYHHNGAVSGFTSDLVVYPDYDLVIASTSNIVKVSEVADFLPTLIAEILLDLPRNTIDWIEEVAVPAVKEYYSAVAMIAQGALLPSKIPNKPATFANNLSAYVGEYSDPQFGSFIIRLETGNNKTTTLTYKYNEFTSTLEHYHYDAFVATLDDPLLKFKALINFSAEPISGGDKDKKKRPISTHPPPPPRH</sequence>
<dbReference type="Pfam" id="PF11954">
    <property type="entry name" value="DUF3471"/>
    <property type="match status" value="1"/>
</dbReference>